<dbReference type="InterPro" id="IPR001451">
    <property type="entry name" value="Hexapep"/>
</dbReference>
<sequence length="268" mass="29487">MDKKSSQCLIIYDLMLEKKEIDSAQFSILKSIINDLDTGTIRICAYEKGQWTTNEWVKKAIIAYIHYAKPDRLTEYSNTYRDHSIYKYSKTPIPDTIRIVPPAHIRFGAYIGKRTVIMPSFINIGCYVDDGSMIDSFASLGSGAQIGKNVHISAGTGIGGVLEPLQALPTIIEDNCFIGGRSEISEGVIVRSGAVVASGVFLTQSTRIYNRMTGETSYGEIPPNAVVIPGTLPTPNETYQASAAIIVKYADEKTRSKTTINDLLRPHI</sequence>
<dbReference type="SUPFAM" id="SSF51161">
    <property type="entry name" value="Trimeric LpxA-like enzymes"/>
    <property type="match status" value="1"/>
</dbReference>
<proteinExistence type="inferred from homology"/>
<feature type="domain" description="Tetrahydrodipicolinate-N-succinyltransferase chain A" evidence="2">
    <location>
        <begin position="19"/>
        <end position="64"/>
    </location>
</feature>
<dbReference type="Pfam" id="PF14805">
    <property type="entry name" value="THDPS_N_2"/>
    <property type="match status" value="1"/>
</dbReference>
<dbReference type="InterPro" id="IPR037133">
    <property type="entry name" value="THP_succinylTrfase_N_sf"/>
</dbReference>
<dbReference type="CDD" id="cd03350">
    <property type="entry name" value="LbH_THP_succinylT"/>
    <property type="match status" value="1"/>
</dbReference>
<dbReference type="InterPro" id="IPR011004">
    <property type="entry name" value="Trimer_LpxA-like_sf"/>
</dbReference>
<evidence type="ECO:0000313" key="4">
    <source>
        <dbReference type="Proteomes" id="UP001055955"/>
    </source>
</evidence>
<keyword evidence="3" id="KW-0808">Transferase</keyword>
<dbReference type="GO" id="GO:0008666">
    <property type="term" value="F:2,3,4,5-tetrahydropyridine-2,6-dicarboxylate N-succinyltransferase activity"/>
    <property type="evidence" value="ECO:0007669"/>
    <property type="project" value="UniProtKB-EC"/>
</dbReference>
<dbReference type="Proteomes" id="UP001055955">
    <property type="component" value="Chromosome"/>
</dbReference>
<dbReference type="Gene3D" id="2.160.10.10">
    <property type="entry name" value="Hexapeptide repeat proteins"/>
    <property type="match status" value="1"/>
</dbReference>
<dbReference type="Gene3D" id="1.10.166.10">
    <property type="entry name" value="Tetrahydrodipicolinate-N-succinyltransferase, N-terminal domain"/>
    <property type="match status" value="1"/>
</dbReference>
<dbReference type="PANTHER" id="PTHR43300">
    <property type="entry name" value="ACETYLTRANSFERASE"/>
    <property type="match status" value="1"/>
</dbReference>
<evidence type="ECO:0000259" key="2">
    <source>
        <dbReference type="Pfam" id="PF14805"/>
    </source>
</evidence>
<evidence type="ECO:0000313" key="3">
    <source>
        <dbReference type="EMBL" id="UTC24336.1"/>
    </source>
</evidence>
<dbReference type="Pfam" id="PF14602">
    <property type="entry name" value="Hexapep_2"/>
    <property type="match status" value="1"/>
</dbReference>
<gene>
    <name evidence="3" type="ORF">MMH89_03775</name>
</gene>
<dbReference type="InterPro" id="IPR023180">
    <property type="entry name" value="THP_succinylTrfase_dom1"/>
</dbReference>
<reference evidence="3 4" key="1">
    <citation type="journal article" date="2022" name="Nat. Microbiol.">
        <title>The microbiome of a bacterivorous marine choanoflagellate contains a resource-demanding obligate bacterial associate.</title>
        <authorList>
            <person name="Needham D.M."/>
            <person name="Poirier C."/>
            <person name="Bachy C."/>
            <person name="George E.E."/>
            <person name="Wilken S."/>
            <person name="Yung C.C.M."/>
            <person name="Limardo A.J."/>
            <person name="Morando M."/>
            <person name="Sudek L."/>
            <person name="Malmstrom R.R."/>
            <person name="Keeling P.J."/>
            <person name="Santoro A.E."/>
            <person name="Worden A.Z."/>
        </authorList>
    </citation>
    <scope>NUCLEOTIDE SEQUENCE [LARGE SCALE GENOMIC DNA]</scope>
    <source>
        <strain evidence="3 4">Comchoano-1</strain>
    </source>
</reference>
<dbReference type="EMBL" id="CP092900">
    <property type="protein sequence ID" value="UTC24336.1"/>
    <property type="molecule type" value="Genomic_DNA"/>
</dbReference>
<organism evidence="3 4">
    <name type="scientific">Candidatus Comchoanobacter bicostacola</name>
    <dbReference type="NCBI Taxonomy" id="2919598"/>
    <lineage>
        <taxon>Bacteria</taxon>
        <taxon>Pseudomonadati</taxon>
        <taxon>Pseudomonadota</taxon>
        <taxon>Gammaproteobacteria</taxon>
        <taxon>Candidatus Comchoanobacterales</taxon>
        <taxon>Candidatus Comchoanobacteraceae</taxon>
        <taxon>Candidatus Comchoanobacter</taxon>
    </lineage>
</organism>
<keyword evidence="4" id="KW-1185">Reference proteome</keyword>
<accession>A0ABY5DJ20</accession>
<protein>
    <submittedName>
        <fullName evidence="3">2,3,4,5-tetrahydropyridine-2,6-dicarboxylate N-succinyltransferase</fullName>
        <ecNumber evidence="3">2.3.1.117</ecNumber>
    </submittedName>
</protein>
<dbReference type="RefSeq" id="WP_258568120.1">
    <property type="nucleotide sequence ID" value="NZ_CP092900.1"/>
</dbReference>
<dbReference type="InterPro" id="IPR050179">
    <property type="entry name" value="Trans_hexapeptide_repeat"/>
</dbReference>
<name>A0ABY5DJ20_9GAMM</name>
<dbReference type="EC" id="2.3.1.117" evidence="3"/>
<dbReference type="PANTHER" id="PTHR43300:SF10">
    <property type="entry name" value="2,3,4,5-TETRAHYDROPYRIDINE-2,6-DICARBOXYLATE N-ACETYLTRANSFERASE"/>
    <property type="match status" value="1"/>
</dbReference>
<evidence type="ECO:0000256" key="1">
    <source>
        <dbReference type="ARBA" id="ARBA00007274"/>
    </source>
</evidence>
<dbReference type="Pfam" id="PF00132">
    <property type="entry name" value="Hexapep"/>
    <property type="match status" value="1"/>
</dbReference>
<keyword evidence="3" id="KW-0012">Acyltransferase</keyword>
<comment type="similarity">
    <text evidence="1">Belongs to the transferase hexapeptide repeat family.</text>
</comment>
<dbReference type="NCBIfam" id="NF008808">
    <property type="entry name" value="PRK11830.1"/>
    <property type="match status" value="1"/>
</dbReference>